<evidence type="ECO:0000313" key="4">
    <source>
        <dbReference type="Proteomes" id="UP001500879"/>
    </source>
</evidence>
<dbReference type="RefSeq" id="WP_344020764.1">
    <property type="nucleotide sequence ID" value="NZ_BAAABX010000010.1"/>
</dbReference>
<evidence type="ECO:0000313" key="3">
    <source>
        <dbReference type="EMBL" id="GAA0393366.1"/>
    </source>
</evidence>
<protein>
    <recommendedName>
        <fullName evidence="5">Secreted protein</fullName>
    </recommendedName>
</protein>
<comment type="caution">
    <text evidence="3">The sequence shown here is derived from an EMBL/GenBank/DDBJ whole genome shotgun (WGS) entry which is preliminary data.</text>
</comment>
<feature type="signal peptide" evidence="2">
    <location>
        <begin position="1"/>
        <end position="29"/>
    </location>
</feature>
<evidence type="ECO:0000256" key="1">
    <source>
        <dbReference type="SAM" id="MobiDB-lite"/>
    </source>
</evidence>
<keyword evidence="2" id="KW-0732">Signal</keyword>
<gene>
    <name evidence="3" type="ORF">GCM10010357_12700</name>
</gene>
<reference evidence="3 4" key="1">
    <citation type="journal article" date="2019" name="Int. J. Syst. Evol. Microbiol.">
        <title>The Global Catalogue of Microorganisms (GCM) 10K type strain sequencing project: providing services to taxonomists for standard genome sequencing and annotation.</title>
        <authorList>
            <consortium name="The Broad Institute Genomics Platform"/>
            <consortium name="The Broad Institute Genome Sequencing Center for Infectious Disease"/>
            <person name="Wu L."/>
            <person name="Ma J."/>
        </authorList>
    </citation>
    <scope>NUCLEOTIDE SEQUENCE [LARGE SCALE GENOMIC DNA]</scope>
    <source>
        <strain evidence="3 4">JCM 4788</strain>
    </source>
</reference>
<sequence>MRIHQVSRVLGPLALLLAVPVLGATPATADPEPMPVTDVQCLDNGGRPTEISTNGGDYDYDICKGGKYDGLIVVVPDTDDDGIWP</sequence>
<evidence type="ECO:0008006" key="5">
    <source>
        <dbReference type="Google" id="ProtNLM"/>
    </source>
</evidence>
<organism evidence="3 4">
    <name type="scientific">Streptomyces luteireticuli</name>
    <dbReference type="NCBI Taxonomy" id="173858"/>
    <lineage>
        <taxon>Bacteria</taxon>
        <taxon>Bacillati</taxon>
        <taxon>Actinomycetota</taxon>
        <taxon>Actinomycetes</taxon>
        <taxon>Kitasatosporales</taxon>
        <taxon>Streptomycetaceae</taxon>
        <taxon>Streptomyces</taxon>
    </lineage>
</organism>
<evidence type="ECO:0000256" key="2">
    <source>
        <dbReference type="SAM" id="SignalP"/>
    </source>
</evidence>
<dbReference type="EMBL" id="BAAABX010000010">
    <property type="protein sequence ID" value="GAA0393366.1"/>
    <property type="molecule type" value="Genomic_DNA"/>
</dbReference>
<keyword evidence="4" id="KW-1185">Reference proteome</keyword>
<feature type="region of interest" description="Disordered" evidence="1">
    <location>
        <begin position="27"/>
        <end position="54"/>
    </location>
</feature>
<accession>A0ABN0YEY5</accession>
<name>A0ABN0YEY5_9ACTN</name>
<feature type="chain" id="PRO_5045900837" description="Secreted protein" evidence="2">
    <location>
        <begin position="30"/>
        <end position="85"/>
    </location>
</feature>
<proteinExistence type="predicted"/>
<dbReference type="Proteomes" id="UP001500879">
    <property type="component" value="Unassembled WGS sequence"/>
</dbReference>